<feature type="transmembrane region" description="Helical" evidence="6">
    <location>
        <begin position="208"/>
        <end position="225"/>
    </location>
</feature>
<feature type="transmembrane region" description="Helical" evidence="6">
    <location>
        <begin position="332"/>
        <end position="351"/>
    </location>
</feature>
<dbReference type="Proteomes" id="UP000541352">
    <property type="component" value="Unassembled WGS sequence"/>
</dbReference>
<dbReference type="AlphaFoldDB" id="A0A7W5ZNE0"/>
<dbReference type="EMBL" id="JACIBY010000009">
    <property type="protein sequence ID" value="MBB3840053.1"/>
    <property type="molecule type" value="Genomic_DNA"/>
</dbReference>
<comment type="caution">
    <text evidence="7">The sequence shown here is derived from an EMBL/GenBank/DDBJ whole genome shotgun (WGS) entry which is preliminary data.</text>
</comment>
<proteinExistence type="predicted"/>
<dbReference type="GO" id="GO:0005886">
    <property type="term" value="C:plasma membrane"/>
    <property type="evidence" value="ECO:0007669"/>
    <property type="project" value="TreeGrafter"/>
</dbReference>
<dbReference type="Pfam" id="PF01098">
    <property type="entry name" value="FTSW_RODA_SPOVE"/>
    <property type="match status" value="2"/>
</dbReference>
<keyword evidence="2 6" id="KW-0812">Transmembrane</keyword>
<sequence length="428" mass="48014">MARNEQNIIQNLDWLSVLIYAACVSMGLFNVYASVYDPEEQTKLFDLSNNAGRQFMFIGTSALIVIAILVIDHKFWEVFAPFIYGACILLLLVVLVVATDIKGSKSWIKFGSFSLQPAEFAKTGTALLLSQFITQPHINLSRWKDIAWTAGIILLPMVLIVASKEVGCALVFVSFLIVLYREGLPGIYPSIVLVAIVLFILSLFFSPLYISLGLTLFGFLVYYFIIPRYDRTKKTAINLVVIFGLMMFFTTSVEFLVNNVLQTHHRNRIKVLVDPKLDPTGIGWNVTQSKIAIGSGRLWGKGFLDGTQTKFNFVPEQHSDFIFCTIGEEHGFIGSAAVVLLLLGLMCRVVFLAERQRTRFARAYGYCVAGILFFHFLVNIGMTIGLMVVIGIPLPFFSYGGSSMWSFTILLFIFLKLDAQRPYTLSRT</sequence>
<evidence type="ECO:0000256" key="6">
    <source>
        <dbReference type="SAM" id="Phobius"/>
    </source>
</evidence>
<protein>
    <submittedName>
        <fullName evidence="7">Rod shape determining protein RodA</fullName>
    </submittedName>
</protein>
<keyword evidence="4 6" id="KW-1133">Transmembrane helix</keyword>
<evidence type="ECO:0000256" key="3">
    <source>
        <dbReference type="ARBA" id="ARBA00022960"/>
    </source>
</evidence>
<feature type="transmembrane region" description="Helical" evidence="6">
    <location>
        <begin position="363"/>
        <end position="390"/>
    </location>
</feature>
<organism evidence="7 8">
    <name type="scientific">Runella defluvii</name>
    <dbReference type="NCBI Taxonomy" id="370973"/>
    <lineage>
        <taxon>Bacteria</taxon>
        <taxon>Pseudomonadati</taxon>
        <taxon>Bacteroidota</taxon>
        <taxon>Cytophagia</taxon>
        <taxon>Cytophagales</taxon>
        <taxon>Spirosomataceae</taxon>
        <taxon>Runella</taxon>
    </lineage>
</organism>
<accession>A0A7W5ZNE0</accession>
<dbReference type="InterPro" id="IPR001182">
    <property type="entry name" value="FtsW/RodA"/>
</dbReference>
<evidence type="ECO:0000256" key="2">
    <source>
        <dbReference type="ARBA" id="ARBA00022692"/>
    </source>
</evidence>
<evidence type="ECO:0000313" key="8">
    <source>
        <dbReference type="Proteomes" id="UP000541352"/>
    </source>
</evidence>
<keyword evidence="8" id="KW-1185">Reference proteome</keyword>
<feature type="transmembrane region" description="Helical" evidence="6">
    <location>
        <begin position="186"/>
        <end position="202"/>
    </location>
</feature>
<dbReference type="RefSeq" id="WP_183976792.1">
    <property type="nucleotide sequence ID" value="NZ_JACIBY010000009.1"/>
</dbReference>
<evidence type="ECO:0000256" key="5">
    <source>
        <dbReference type="ARBA" id="ARBA00023136"/>
    </source>
</evidence>
<feature type="transmembrane region" description="Helical" evidence="6">
    <location>
        <begin position="396"/>
        <end position="417"/>
    </location>
</feature>
<dbReference type="GO" id="GO:0051301">
    <property type="term" value="P:cell division"/>
    <property type="evidence" value="ECO:0007669"/>
    <property type="project" value="InterPro"/>
</dbReference>
<dbReference type="PANTHER" id="PTHR30474">
    <property type="entry name" value="CELL CYCLE PROTEIN"/>
    <property type="match status" value="1"/>
</dbReference>
<feature type="transmembrane region" description="Helical" evidence="6">
    <location>
        <begin position="237"/>
        <end position="257"/>
    </location>
</feature>
<feature type="transmembrane region" description="Helical" evidence="6">
    <location>
        <begin position="53"/>
        <end position="71"/>
    </location>
</feature>
<keyword evidence="5 6" id="KW-0472">Membrane</keyword>
<gene>
    <name evidence="7" type="ORF">FHS57_004066</name>
</gene>
<keyword evidence="3" id="KW-0133">Cell shape</keyword>
<dbReference type="GO" id="GO:0032153">
    <property type="term" value="C:cell division site"/>
    <property type="evidence" value="ECO:0007669"/>
    <property type="project" value="TreeGrafter"/>
</dbReference>
<feature type="transmembrane region" description="Helical" evidence="6">
    <location>
        <begin position="146"/>
        <end position="179"/>
    </location>
</feature>
<dbReference type="NCBIfam" id="NF037961">
    <property type="entry name" value="RodA_shape"/>
    <property type="match status" value="1"/>
</dbReference>
<comment type="subcellular location">
    <subcellularLocation>
        <location evidence="1">Membrane</location>
        <topology evidence="1">Multi-pass membrane protein</topology>
    </subcellularLocation>
</comment>
<evidence type="ECO:0000313" key="7">
    <source>
        <dbReference type="EMBL" id="MBB3840053.1"/>
    </source>
</evidence>
<name>A0A7W5ZNE0_9BACT</name>
<evidence type="ECO:0000256" key="1">
    <source>
        <dbReference type="ARBA" id="ARBA00004141"/>
    </source>
</evidence>
<dbReference type="GO" id="GO:0015648">
    <property type="term" value="F:lipid-linked peptidoglycan transporter activity"/>
    <property type="evidence" value="ECO:0007669"/>
    <property type="project" value="TreeGrafter"/>
</dbReference>
<feature type="transmembrane region" description="Helical" evidence="6">
    <location>
        <begin position="78"/>
        <end position="98"/>
    </location>
</feature>
<evidence type="ECO:0000256" key="4">
    <source>
        <dbReference type="ARBA" id="ARBA00022989"/>
    </source>
</evidence>
<reference evidence="7 8" key="1">
    <citation type="submission" date="2020-08" db="EMBL/GenBank/DDBJ databases">
        <title>Genomic Encyclopedia of Type Strains, Phase IV (KMG-IV): sequencing the most valuable type-strain genomes for metagenomic binning, comparative biology and taxonomic classification.</title>
        <authorList>
            <person name="Goeker M."/>
        </authorList>
    </citation>
    <scope>NUCLEOTIDE SEQUENCE [LARGE SCALE GENOMIC DNA]</scope>
    <source>
        <strain evidence="7 8">DSM 17976</strain>
    </source>
</reference>
<dbReference type="PANTHER" id="PTHR30474:SF1">
    <property type="entry name" value="PEPTIDOGLYCAN GLYCOSYLTRANSFERASE MRDB"/>
    <property type="match status" value="1"/>
</dbReference>
<feature type="transmembrane region" description="Helical" evidence="6">
    <location>
        <begin position="12"/>
        <end position="33"/>
    </location>
</feature>
<dbReference type="GO" id="GO:0008360">
    <property type="term" value="P:regulation of cell shape"/>
    <property type="evidence" value="ECO:0007669"/>
    <property type="project" value="UniProtKB-KW"/>
</dbReference>